<name>A0A1Y0ICL8_9GAMM</name>
<evidence type="ECO:0000313" key="2">
    <source>
        <dbReference type="EMBL" id="ARU57879.1"/>
    </source>
</evidence>
<dbReference type="Gene3D" id="1.25.40.10">
    <property type="entry name" value="Tetratricopeptide repeat domain"/>
    <property type="match status" value="1"/>
</dbReference>
<dbReference type="AlphaFoldDB" id="A0A1Y0ICL8"/>
<protein>
    <submittedName>
        <fullName evidence="2">TPR repeat protein</fullName>
    </submittedName>
</protein>
<sequence>MNWSSRSLVLALFISIMMNFAGQAVASNKKSTVSPVVYRLLQEAQLPLVDNDENAEKPGENLSVEDKAARSKKALEKLSKLKLSDYEAAIMARLQGNLAISVPAIPNYVQAYEFFQSAWKKESLPSEAQQKLTHLLAQLAFELQQWPEAISYMEAWLKHAENESVPEQSAIKIKPEDYLILAQSHSQLNEWQAVISPVHAALKMRSPAPESWYQLALAAHSQLQQHRDTIEVLKTLITYYPSGEYWQQLATTQHQLQQPRAALASLQTAYVGGYLKDEQHIRWLAQLCLEFNLPNKAATLIQESFNTGNMSRNKTNLTLLANAQISAKSYADALKTMESLTELFPGDTETRTVLEQLRQFNAQKDGS</sequence>
<evidence type="ECO:0000313" key="3">
    <source>
        <dbReference type="Proteomes" id="UP000196027"/>
    </source>
</evidence>
<keyword evidence="1" id="KW-0732">Signal</keyword>
<dbReference type="Proteomes" id="UP000196027">
    <property type="component" value="Chromosome"/>
</dbReference>
<dbReference type="EMBL" id="CP021425">
    <property type="protein sequence ID" value="ARU57879.1"/>
    <property type="molecule type" value="Genomic_DNA"/>
</dbReference>
<dbReference type="OrthoDB" id="5829198at2"/>
<accession>A0A1Y0ICL8</accession>
<dbReference type="InterPro" id="IPR011990">
    <property type="entry name" value="TPR-like_helical_dom_sf"/>
</dbReference>
<gene>
    <name evidence="2" type="ORF">OLMES_3859</name>
</gene>
<proteinExistence type="predicted"/>
<reference evidence="2 3" key="1">
    <citation type="submission" date="2017-05" db="EMBL/GenBank/DDBJ databases">
        <title>Genomic insights into alkan degradation activity of Oleiphilus messinensis.</title>
        <authorList>
            <person name="Kozyavkin S.A."/>
            <person name="Slesarev A.I."/>
            <person name="Golyshin P.N."/>
            <person name="Korzhenkov A."/>
            <person name="Golyshina O.N."/>
            <person name="Toshchakov S.V."/>
        </authorList>
    </citation>
    <scope>NUCLEOTIDE SEQUENCE [LARGE SCALE GENOMIC DNA]</scope>
    <source>
        <strain evidence="2 3">ME102</strain>
    </source>
</reference>
<dbReference type="SUPFAM" id="SSF48452">
    <property type="entry name" value="TPR-like"/>
    <property type="match status" value="1"/>
</dbReference>
<evidence type="ECO:0000256" key="1">
    <source>
        <dbReference type="SAM" id="SignalP"/>
    </source>
</evidence>
<keyword evidence="3" id="KW-1185">Reference proteome</keyword>
<dbReference type="KEGG" id="ome:OLMES_3859"/>
<dbReference type="RefSeq" id="WP_087462725.1">
    <property type="nucleotide sequence ID" value="NZ_CP021425.1"/>
</dbReference>
<organism evidence="2 3">
    <name type="scientific">Oleiphilus messinensis</name>
    <dbReference type="NCBI Taxonomy" id="141451"/>
    <lineage>
        <taxon>Bacteria</taxon>
        <taxon>Pseudomonadati</taxon>
        <taxon>Pseudomonadota</taxon>
        <taxon>Gammaproteobacteria</taxon>
        <taxon>Oceanospirillales</taxon>
        <taxon>Oleiphilaceae</taxon>
        <taxon>Oleiphilus</taxon>
    </lineage>
</organism>
<feature type="signal peptide" evidence="1">
    <location>
        <begin position="1"/>
        <end position="26"/>
    </location>
</feature>
<feature type="chain" id="PRO_5011005867" evidence="1">
    <location>
        <begin position="27"/>
        <end position="367"/>
    </location>
</feature>